<feature type="region of interest" description="Disordered" evidence="1">
    <location>
        <begin position="76"/>
        <end position="104"/>
    </location>
</feature>
<comment type="caution">
    <text evidence="2">The sequence shown here is derived from an EMBL/GenBank/DDBJ whole genome shotgun (WGS) entry which is preliminary data.</text>
</comment>
<evidence type="ECO:0000313" key="2">
    <source>
        <dbReference type="EMBL" id="KAL0574155.1"/>
    </source>
</evidence>
<feature type="compositionally biased region" description="Polar residues" evidence="1">
    <location>
        <begin position="93"/>
        <end position="104"/>
    </location>
</feature>
<sequence length="104" mass="11337">MRKDDDADSIPPLFDVSDTEDDASDEEEAVSAQLQPQPRTQPHPYEDEGVPRDEDGMPALFDVSGFFPHLTTALVSKDRTGGQIPEGKKGPSTLKQASQDRGII</sequence>
<feature type="region of interest" description="Disordered" evidence="1">
    <location>
        <begin position="1"/>
        <end position="62"/>
    </location>
</feature>
<accession>A0ABR3FFP1</accession>
<keyword evidence="3" id="KW-1185">Reference proteome</keyword>
<reference evidence="2 3" key="1">
    <citation type="submission" date="2024-02" db="EMBL/GenBank/DDBJ databases">
        <title>A draft genome for the cacao thread blight pathogen Marasmius crinis-equi.</title>
        <authorList>
            <person name="Cohen S.P."/>
            <person name="Baruah I.K."/>
            <person name="Amoako-Attah I."/>
            <person name="Bukari Y."/>
            <person name="Meinhardt L.W."/>
            <person name="Bailey B.A."/>
        </authorList>
    </citation>
    <scope>NUCLEOTIDE SEQUENCE [LARGE SCALE GENOMIC DNA]</scope>
    <source>
        <strain evidence="2 3">GH-76</strain>
    </source>
</reference>
<protein>
    <submittedName>
        <fullName evidence="2">Uncharacterized protein</fullName>
    </submittedName>
</protein>
<proteinExistence type="predicted"/>
<gene>
    <name evidence="2" type="ORF">V5O48_007795</name>
</gene>
<dbReference type="Proteomes" id="UP001465976">
    <property type="component" value="Unassembled WGS sequence"/>
</dbReference>
<organism evidence="2 3">
    <name type="scientific">Marasmius crinis-equi</name>
    <dbReference type="NCBI Taxonomy" id="585013"/>
    <lineage>
        <taxon>Eukaryota</taxon>
        <taxon>Fungi</taxon>
        <taxon>Dikarya</taxon>
        <taxon>Basidiomycota</taxon>
        <taxon>Agaricomycotina</taxon>
        <taxon>Agaricomycetes</taxon>
        <taxon>Agaricomycetidae</taxon>
        <taxon>Agaricales</taxon>
        <taxon>Marasmiineae</taxon>
        <taxon>Marasmiaceae</taxon>
        <taxon>Marasmius</taxon>
    </lineage>
</organism>
<evidence type="ECO:0000256" key="1">
    <source>
        <dbReference type="SAM" id="MobiDB-lite"/>
    </source>
</evidence>
<feature type="compositionally biased region" description="Acidic residues" evidence="1">
    <location>
        <begin position="17"/>
        <end position="29"/>
    </location>
</feature>
<evidence type="ECO:0000313" key="3">
    <source>
        <dbReference type="Proteomes" id="UP001465976"/>
    </source>
</evidence>
<feature type="compositionally biased region" description="Basic and acidic residues" evidence="1">
    <location>
        <begin position="44"/>
        <end position="55"/>
    </location>
</feature>
<dbReference type="EMBL" id="JBAHYK010000425">
    <property type="protein sequence ID" value="KAL0574155.1"/>
    <property type="molecule type" value="Genomic_DNA"/>
</dbReference>
<name>A0ABR3FFP1_9AGAR</name>